<dbReference type="EMBL" id="HAEF01010218">
    <property type="protein sequence ID" value="SBR49967.1"/>
    <property type="molecule type" value="Transcribed_RNA"/>
</dbReference>
<accession>A0A1A8LZD9</accession>
<dbReference type="AlphaFoldDB" id="A0A1A8LZD9"/>
<reference evidence="1" key="2">
    <citation type="submission" date="2016-06" db="EMBL/GenBank/DDBJ databases">
        <title>The genome of a short-lived fish provides insights into sex chromosome evolution and the genetic control of aging.</title>
        <authorList>
            <person name="Reichwald K."/>
            <person name="Felder M."/>
            <person name="Petzold A."/>
            <person name="Koch P."/>
            <person name="Groth M."/>
            <person name="Platzer M."/>
        </authorList>
    </citation>
    <scope>NUCLEOTIDE SEQUENCE</scope>
    <source>
        <tissue evidence="1">Brain</tissue>
    </source>
</reference>
<sequence length="30" mass="3429">RVASVLVVQDSRQPGEHRLCFRVFTSLEAQ</sequence>
<feature type="non-terminal residue" evidence="1">
    <location>
        <position position="30"/>
    </location>
</feature>
<feature type="non-terminal residue" evidence="1">
    <location>
        <position position="1"/>
    </location>
</feature>
<gene>
    <name evidence="1" type="primary">Nfu_g_1_025062</name>
</gene>
<proteinExistence type="predicted"/>
<organism evidence="1">
    <name type="scientific">Nothobranchius pienaari</name>
    <dbReference type="NCBI Taxonomy" id="704102"/>
    <lineage>
        <taxon>Eukaryota</taxon>
        <taxon>Metazoa</taxon>
        <taxon>Chordata</taxon>
        <taxon>Craniata</taxon>
        <taxon>Vertebrata</taxon>
        <taxon>Euteleostomi</taxon>
        <taxon>Actinopterygii</taxon>
        <taxon>Neopterygii</taxon>
        <taxon>Teleostei</taxon>
        <taxon>Neoteleostei</taxon>
        <taxon>Acanthomorphata</taxon>
        <taxon>Ovalentaria</taxon>
        <taxon>Atherinomorphae</taxon>
        <taxon>Cyprinodontiformes</taxon>
        <taxon>Nothobranchiidae</taxon>
        <taxon>Nothobranchius</taxon>
    </lineage>
</organism>
<reference evidence="1" key="1">
    <citation type="submission" date="2016-05" db="EMBL/GenBank/DDBJ databases">
        <authorList>
            <person name="Lavstsen T."/>
            <person name="Jespersen J.S."/>
        </authorList>
    </citation>
    <scope>NUCLEOTIDE SEQUENCE</scope>
    <source>
        <tissue evidence="1">Brain</tissue>
    </source>
</reference>
<name>A0A1A8LZD9_9TELE</name>
<evidence type="ECO:0000313" key="1">
    <source>
        <dbReference type="EMBL" id="SBR49967.1"/>
    </source>
</evidence>
<protein>
    <submittedName>
        <fullName evidence="1">Uncharacterized protein</fullName>
    </submittedName>
</protein>